<reference evidence="2" key="1">
    <citation type="journal article" date="2019" name="Int. J. Syst. Evol. Microbiol.">
        <title>The Global Catalogue of Microorganisms (GCM) 10K type strain sequencing project: providing services to taxonomists for standard genome sequencing and annotation.</title>
        <authorList>
            <consortium name="The Broad Institute Genomics Platform"/>
            <consortium name="The Broad Institute Genome Sequencing Center for Infectious Disease"/>
            <person name="Wu L."/>
            <person name="Ma J."/>
        </authorList>
    </citation>
    <scope>NUCLEOTIDE SEQUENCE [LARGE SCALE GENOMIC DNA]</scope>
    <source>
        <strain evidence="2">CCUG 66188</strain>
    </source>
</reference>
<accession>A0ABV9KTB3</accession>
<evidence type="ECO:0000313" key="2">
    <source>
        <dbReference type="Proteomes" id="UP001596023"/>
    </source>
</evidence>
<dbReference type="RefSeq" id="WP_379994736.1">
    <property type="nucleotide sequence ID" value="NZ_JBHSGN010000057.1"/>
</dbReference>
<evidence type="ECO:0000313" key="1">
    <source>
        <dbReference type="EMBL" id="MFC4673450.1"/>
    </source>
</evidence>
<sequence length="114" mass="13349">MTIREAIEDVKFPELLDARIQGYKNRPLPPSGMKYRRTPADTLNESGLLTPETVLKEYISVREKKSRLPHSQRQVVVMLAQLAMADVMAFRKEEEKRLTRKNEMYARKRSKKTN</sequence>
<proteinExistence type="predicted"/>
<dbReference type="Proteomes" id="UP001596023">
    <property type="component" value="Unassembled WGS sequence"/>
</dbReference>
<protein>
    <submittedName>
        <fullName evidence="1">Uncharacterized protein</fullName>
    </submittedName>
</protein>
<comment type="caution">
    <text evidence="1">The sequence shown here is derived from an EMBL/GenBank/DDBJ whole genome shotgun (WGS) entry which is preliminary data.</text>
</comment>
<organism evidence="1 2">
    <name type="scientific">Dysgonomonas termitidis</name>
    <dbReference type="NCBI Taxonomy" id="1516126"/>
    <lineage>
        <taxon>Bacteria</taxon>
        <taxon>Pseudomonadati</taxon>
        <taxon>Bacteroidota</taxon>
        <taxon>Bacteroidia</taxon>
        <taxon>Bacteroidales</taxon>
        <taxon>Dysgonomonadaceae</taxon>
        <taxon>Dysgonomonas</taxon>
    </lineage>
</organism>
<keyword evidence="2" id="KW-1185">Reference proteome</keyword>
<dbReference type="EMBL" id="JBHSGN010000057">
    <property type="protein sequence ID" value="MFC4673450.1"/>
    <property type="molecule type" value="Genomic_DNA"/>
</dbReference>
<gene>
    <name evidence="1" type="ORF">ACFO6W_07085</name>
</gene>
<name>A0ABV9KTB3_9BACT</name>